<sequence>MDSAAILAPAALLRAALALATSWPTSLATRNELATPLSALVRLQEGHHLATNLSPPLDPYAAGSFHHPPLVLALVGPLVHPDSAPPWLSFAAWTAADLVAACALGRIARARDRGPEPVDRTEKRWSRATVAALYLFHPFTVATTLARSSTTFTNLFLALALNSALDGSLVLAAFHLSLAAHLSLHPVLLLVPVILVAHQAIVKRSRRDAQSLAASAVEGTAAFALHQAVLLGLSRWLTGSWAFLNSVYGVILTVPDLTPNIGLTWYFFIEMFDHFRAFFLVVFALHPAVYVAPLCIFYRNDPLFAATLLVGAVALLKSYPTLGDWALWHALLACYSELLPHVSTPIFHALVPLYALSLLPAFSHMWLASTAGNANFYYAATLVWAVGMGGWALEAMRARGRRDALGRLDKEGRAKVEAERWKIVQR</sequence>
<evidence type="ECO:0000256" key="5">
    <source>
        <dbReference type="ARBA" id="ARBA00022692"/>
    </source>
</evidence>
<dbReference type="STRING" id="578459.A0A0N8Q016"/>
<keyword evidence="5 9" id="KW-0812">Transmembrane</keyword>
<evidence type="ECO:0000256" key="6">
    <source>
        <dbReference type="ARBA" id="ARBA00022824"/>
    </source>
</evidence>
<feature type="transmembrane region" description="Helical" evidence="9">
    <location>
        <begin position="169"/>
        <end position="197"/>
    </location>
</feature>
<dbReference type="PANTHER" id="PTHR13121:SF0">
    <property type="entry name" value="PHOSPHATIDYLINOSITOL GLYCAN ANCHOR BIOSYNTHESIS CLASS U PROTEIN"/>
    <property type="match status" value="1"/>
</dbReference>
<comment type="pathway">
    <text evidence="2">Glycolipid biosynthesis; glycosylphosphatidylinositol-anchor biosynthesis.</text>
</comment>
<protein>
    <recommendedName>
        <fullName evidence="13">GPI transamidase subunit PIG-U</fullName>
    </recommendedName>
</protein>
<feature type="transmembrane region" description="Helical" evidence="9">
    <location>
        <begin position="275"/>
        <end position="296"/>
    </location>
</feature>
<evidence type="ECO:0000256" key="4">
    <source>
        <dbReference type="ARBA" id="ARBA00022502"/>
    </source>
</evidence>
<dbReference type="Proteomes" id="UP000053890">
    <property type="component" value="Unassembled WGS sequence"/>
</dbReference>
<dbReference type="InterPro" id="IPR009600">
    <property type="entry name" value="PIG-U"/>
</dbReference>
<keyword evidence="10" id="KW-0732">Signal</keyword>
<dbReference type="GO" id="GO:0006506">
    <property type="term" value="P:GPI anchor biosynthetic process"/>
    <property type="evidence" value="ECO:0007669"/>
    <property type="project" value="UniProtKB-UniPathway"/>
</dbReference>
<dbReference type="Pfam" id="PF06728">
    <property type="entry name" value="PIG-U"/>
    <property type="match status" value="1"/>
</dbReference>
<comment type="subcellular location">
    <subcellularLocation>
        <location evidence="1">Endoplasmic reticulum membrane</location>
        <topology evidence="1">Multi-pass membrane protein</topology>
    </subcellularLocation>
</comment>
<evidence type="ECO:0008006" key="13">
    <source>
        <dbReference type="Google" id="ProtNLM"/>
    </source>
</evidence>
<evidence type="ECO:0000256" key="7">
    <source>
        <dbReference type="ARBA" id="ARBA00022989"/>
    </source>
</evidence>
<evidence type="ECO:0000313" key="11">
    <source>
        <dbReference type="EMBL" id="KPV73869.1"/>
    </source>
</evidence>
<feature type="transmembrane region" description="Helical" evidence="9">
    <location>
        <begin position="375"/>
        <end position="393"/>
    </location>
</feature>
<feature type="transmembrane region" description="Helical" evidence="9">
    <location>
        <begin position="236"/>
        <end position="255"/>
    </location>
</feature>
<dbReference type="GO" id="GO:0042765">
    <property type="term" value="C:GPI-anchor transamidase complex"/>
    <property type="evidence" value="ECO:0007669"/>
    <property type="project" value="InterPro"/>
</dbReference>
<feature type="transmembrane region" description="Helical" evidence="9">
    <location>
        <begin position="349"/>
        <end position="369"/>
    </location>
</feature>
<evidence type="ECO:0000256" key="9">
    <source>
        <dbReference type="SAM" id="Phobius"/>
    </source>
</evidence>
<keyword evidence="7 9" id="KW-1133">Transmembrane helix</keyword>
<evidence type="ECO:0000256" key="2">
    <source>
        <dbReference type="ARBA" id="ARBA00004687"/>
    </source>
</evidence>
<dbReference type="RefSeq" id="XP_018269918.1">
    <property type="nucleotide sequence ID" value="XM_018414551.1"/>
</dbReference>
<reference evidence="11 12" key="1">
    <citation type="journal article" date="2015" name="Front. Microbiol.">
        <title>Genome sequence of the plant growth promoting endophytic yeast Rhodotorula graminis WP1.</title>
        <authorList>
            <person name="Firrincieli A."/>
            <person name="Otillar R."/>
            <person name="Salamov A."/>
            <person name="Schmutz J."/>
            <person name="Khan Z."/>
            <person name="Redman R.S."/>
            <person name="Fleck N.D."/>
            <person name="Lindquist E."/>
            <person name="Grigoriev I.V."/>
            <person name="Doty S.L."/>
        </authorList>
    </citation>
    <scope>NUCLEOTIDE SEQUENCE [LARGE SCALE GENOMIC DNA]</scope>
    <source>
        <strain evidence="11 12">WP1</strain>
    </source>
</reference>
<dbReference type="OrthoDB" id="549017at2759"/>
<dbReference type="EMBL" id="KQ474081">
    <property type="protein sequence ID" value="KPV73869.1"/>
    <property type="molecule type" value="Genomic_DNA"/>
</dbReference>
<comment type="similarity">
    <text evidence="3">Belongs to the PIGU family.</text>
</comment>
<organism evidence="11 12">
    <name type="scientific">Rhodotorula graminis (strain WP1)</name>
    <dbReference type="NCBI Taxonomy" id="578459"/>
    <lineage>
        <taxon>Eukaryota</taxon>
        <taxon>Fungi</taxon>
        <taxon>Dikarya</taxon>
        <taxon>Basidiomycota</taxon>
        <taxon>Pucciniomycotina</taxon>
        <taxon>Microbotryomycetes</taxon>
        <taxon>Sporidiobolales</taxon>
        <taxon>Sporidiobolaceae</taxon>
        <taxon>Rhodotorula</taxon>
    </lineage>
</organism>
<dbReference type="GeneID" id="28974999"/>
<keyword evidence="8 9" id="KW-0472">Membrane</keyword>
<evidence type="ECO:0000256" key="8">
    <source>
        <dbReference type="ARBA" id="ARBA00023136"/>
    </source>
</evidence>
<evidence type="ECO:0000256" key="1">
    <source>
        <dbReference type="ARBA" id="ARBA00004477"/>
    </source>
</evidence>
<dbReference type="PANTHER" id="PTHR13121">
    <property type="entry name" value="GPI TRANSAMIDASE COMPONENT PIG-U"/>
    <property type="match status" value="1"/>
</dbReference>
<gene>
    <name evidence="11" type="ORF">RHOBADRAFT_45161</name>
</gene>
<evidence type="ECO:0000313" key="12">
    <source>
        <dbReference type="Proteomes" id="UP000053890"/>
    </source>
</evidence>
<keyword evidence="12" id="KW-1185">Reference proteome</keyword>
<dbReference type="UniPathway" id="UPA00196"/>
<keyword evidence="6" id="KW-0256">Endoplasmic reticulum</keyword>
<dbReference type="GO" id="GO:0016255">
    <property type="term" value="P:attachment of GPI anchor to protein"/>
    <property type="evidence" value="ECO:0007669"/>
    <property type="project" value="InterPro"/>
</dbReference>
<name>A0A0N8Q016_RHOGW</name>
<keyword evidence="4" id="KW-0337">GPI-anchor biosynthesis</keyword>
<evidence type="ECO:0000256" key="3">
    <source>
        <dbReference type="ARBA" id="ARBA00010026"/>
    </source>
</evidence>
<feature type="signal peptide" evidence="10">
    <location>
        <begin position="1"/>
        <end position="28"/>
    </location>
</feature>
<accession>A0A0N8Q016</accession>
<dbReference type="OMA" id="ALWHLWI"/>
<feature type="transmembrane region" description="Helical" evidence="9">
    <location>
        <begin position="303"/>
        <end position="319"/>
    </location>
</feature>
<dbReference type="AlphaFoldDB" id="A0A0N8Q016"/>
<proteinExistence type="inferred from homology"/>
<feature type="chain" id="PRO_5006029396" description="GPI transamidase subunit PIG-U" evidence="10">
    <location>
        <begin position="29"/>
        <end position="426"/>
    </location>
</feature>
<evidence type="ECO:0000256" key="10">
    <source>
        <dbReference type="SAM" id="SignalP"/>
    </source>
</evidence>